<dbReference type="GeneID" id="23569599"/>
<reference evidence="1 2" key="1">
    <citation type="journal article" date="2003" name="Nature">
        <title>The genome sequence of the filamentous fungus Neurospora crassa.</title>
        <authorList>
            <person name="Galagan J.E."/>
            <person name="Calvo S.E."/>
            <person name="Borkovich K.A."/>
            <person name="Selker E.U."/>
            <person name="Read N.D."/>
            <person name="Jaffe D."/>
            <person name="FitzHugh W."/>
            <person name="Ma L.J."/>
            <person name="Smirnov S."/>
            <person name="Purcell S."/>
            <person name="Rehman B."/>
            <person name="Elkins T."/>
            <person name="Engels R."/>
            <person name="Wang S."/>
            <person name="Nielsen C.B."/>
            <person name="Butler J."/>
            <person name="Endrizzi M."/>
            <person name="Qui D."/>
            <person name="Ianakiev P."/>
            <person name="Bell-Pedersen D."/>
            <person name="Nelson M.A."/>
            <person name="Werner-Washburne M."/>
            <person name="Selitrennikoff C.P."/>
            <person name="Kinsey J.A."/>
            <person name="Braun E.L."/>
            <person name="Zelter A."/>
            <person name="Schulte U."/>
            <person name="Kothe G.O."/>
            <person name="Jedd G."/>
            <person name="Mewes W."/>
            <person name="Staben C."/>
            <person name="Marcotte E."/>
            <person name="Greenberg D."/>
            <person name="Roy A."/>
            <person name="Foley K."/>
            <person name="Naylor J."/>
            <person name="Stange-Thomann N."/>
            <person name="Barrett R."/>
            <person name="Gnerre S."/>
            <person name="Kamal M."/>
            <person name="Kamvysselis M."/>
            <person name="Mauceli E."/>
            <person name="Bielke C."/>
            <person name="Rudd S."/>
            <person name="Frishman D."/>
            <person name="Krystofova S."/>
            <person name="Rasmussen C."/>
            <person name="Metzenberg R.L."/>
            <person name="Perkins D.D."/>
            <person name="Kroken S."/>
            <person name="Cogoni C."/>
            <person name="Macino G."/>
            <person name="Catcheside D."/>
            <person name="Li W."/>
            <person name="Pratt R.J."/>
            <person name="Osmani S.A."/>
            <person name="DeSouza C.P."/>
            <person name="Glass L."/>
            <person name="Orbach M.J."/>
            <person name="Berglund J.A."/>
            <person name="Voelker R."/>
            <person name="Yarden O."/>
            <person name="Plamann M."/>
            <person name="Seiler S."/>
            <person name="Dunlap J."/>
            <person name="Radford A."/>
            <person name="Aramayo R."/>
            <person name="Natvig D.O."/>
            <person name="Alex L.A."/>
            <person name="Mannhaupt G."/>
            <person name="Ebbole D.J."/>
            <person name="Freitag M."/>
            <person name="Paulsen I."/>
            <person name="Sachs M.S."/>
            <person name="Lander E.S."/>
            <person name="Nusbaum C."/>
            <person name="Birren B."/>
        </authorList>
    </citation>
    <scope>NUCLEOTIDE SEQUENCE [LARGE SCALE GENOMIC DNA]</scope>
    <source>
        <strain evidence="2">ATCC 24698 / 74-OR23-1A / CBS 708.71 / DSM 1257 / FGSC 987</strain>
    </source>
</reference>
<sequence>MKVKMGLVSLKVLFLPLREMLPRLEFLKPRFCGTRLVWLLGVLSIHSLTLDMNLPEIIHGSFSIPDTCLSSLRSMSRSSTATSTEVSATPQCTYCPAQNIHFHHPCR</sequence>
<dbReference type="Proteomes" id="UP000001805">
    <property type="component" value="Chromosome 3, Linkage Group III"/>
</dbReference>
<organism evidence="1 2">
    <name type="scientific">Neurospora crassa (strain ATCC 24698 / 74-OR23-1A / CBS 708.71 / DSM 1257 / FGSC 987)</name>
    <dbReference type="NCBI Taxonomy" id="367110"/>
    <lineage>
        <taxon>Eukaryota</taxon>
        <taxon>Fungi</taxon>
        <taxon>Dikarya</taxon>
        <taxon>Ascomycota</taxon>
        <taxon>Pezizomycotina</taxon>
        <taxon>Sordariomycetes</taxon>
        <taxon>Sordariomycetidae</taxon>
        <taxon>Sordariales</taxon>
        <taxon>Sordariaceae</taxon>
        <taxon>Neurospora</taxon>
    </lineage>
</organism>
<name>U9W3I2_NEUCR</name>
<dbReference type="EMBL" id="CM002238">
    <property type="protein sequence ID" value="ESA43426.1"/>
    <property type="molecule type" value="Genomic_DNA"/>
</dbReference>
<protein>
    <submittedName>
        <fullName evidence="1">Uncharacterized protein</fullName>
    </submittedName>
</protein>
<dbReference type="AlphaFoldDB" id="U9W3I2"/>
<evidence type="ECO:0000313" key="1">
    <source>
        <dbReference type="EMBL" id="ESA43426.1"/>
    </source>
</evidence>
<gene>
    <name evidence="1" type="ORF">NCU16690</name>
</gene>
<accession>U9W3I2</accession>
<proteinExistence type="predicted"/>
<dbReference type="RefSeq" id="XP_011394061.1">
    <property type="nucleotide sequence ID" value="XM_011395759.1"/>
</dbReference>
<keyword evidence="2" id="KW-1185">Reference proteome</keyword>
<dbReference type="VEuPathDB" id="FungiDB:NCU16690"/>
<dbReference type="InParanoid" id="U9W3I2"/>
<evidence type="ECO:0000313" key="2">
    <source>
        <dbReference type="Proteomes" id="UP000001805"/>
    </source>
</evidence>
<dbReference type="KEGG" id="ncr:NCU16690"/>